<protein>
    <recommendedName>
        <fullName evidence="5">MYND-type domain-containing protein</fullName>
    </recommendedName>
</protein>
<keyword evidence="3" id="KW-0862">Zinc</keyword>
<feature type="domain" description="MYND-type" evidence="5">
    <location>
        <begin position="23"/>
        <end position="59"/>
    </location>
</feature>
<dbReference type="eggNOG" id="ENOG502S2D3">
    <property type="taxonomic scope" value="Eukaryota"/>
</dbReference>
<dbReference type="InParanoid" id="B8MBI7"/>
<dbReference type="PhylomeDB" id="B8MBI7"/>
<organism evidence="6 7">
    <name type="scientific">Talaromyces stipitatus (strain ATCC 10500 / CBS 375.48 / QM 6759 / NRRL 1006)</name>
    <name type="common">Penicillium stipitatum</name>
    <dbReference type="NCBI Taxonomy" id="441959"/>
    <lineage>
        <taxon>Eukaryota</taxon>
        <taxon>Fungi</taxon>
        <taxon>Dikarya</taxon>
        <taxon>Ascomycota</taxon>
        <taxon>Pezizomycotina</taxon>
        <taxon>Eurotiomycetes</taxon>
        <taxon>Eurotiomycetidae</taxon>
        <taxon>Eurotiales</taxon>
        <taxon>Trichocomaceae</taxon>
        <taxon>Talaromyces</taxon>
        <taxon>Talaromyces sect. Talaromyces</taxon>
    </lineage>
</organism>
<dbReference type="VEuPathDB" id="FungiDB:TSTA_116410"/>
<dbReference type="InterPro" id="IPR027974">
    <property type="entry name" value="DUF4470"/>
</dbReference>
<dbReference type="AlphaFoldDB" id="B8MBI7"/>
<evidence type="ECO:0000256" key="2">
    <source>
        <dbReference type="ARBA" id="ARBA00022771"/>
    </source>
</evidence>
<dbReference type="Pfam" id="PF01753">
    <property type="entry name" value="zf-MYND"/>
    <property type="match status" value="1"/>
</dbReference>
<dbReference type="Gene3D" id="6.10.140.2220">
    <property type="match status" value="1"/>
</dbReference>
<dbReference type="STRING" id="441959.B8MBI7"/>
<accession>B8MBI7</accession>
<dbReference type="OMA" id="CANQSIS"/>
<dbReference type="SUPFAM" id="SSF144232">
    <property type="entry name" value="HIT/MYND zinc finger-like"/>
    <property type="match status" value="1"/>
</dbReference>
<evidence type="ECO:0000313" key="7">
    <source>
        <dbReference type="Proteomes" id="UP000001745"/>
    </source>
</evidence>
<gene>
    <name evidence="6" type="ORF">TSTA_116410</name>
</gene>
<dbReference type="InterPro" id="IPR002893">
    <property type="entry name" value="Znf_MYND"/>
</dbReference>
<dbReference type="GO" id="GO:0008270">
    <property type="term" value="F:zinc ion binding"/>
    <property type="evidence" value="ECO:0007669"/>
    <property type="project" value="UniProtKB-KW"/>
</dbReference>
<dbReference type="Proteomes" id="UP000001745">
    <property type="component" value="Unassembled WGS sequence"/>
</dbReference>
<dbReference type="OrthoDB" id="5282002at2759"/>
<dbReference type="GeneID" id="8102033"/>
<reference evidence="7" key="1">
    <citation type="journal article" date="2015" name="Genome Announc.">
        <title>Genome sequence of the AIDS-associated pathogen Penicillium marneffei (ATCC18224) and its near taxonomic relative Talaromyces stipitatus (ATCC10500).</title>
        <authorList>
            <person name="Nierman W.C."/>
            <person name="Fedorova-Abrams N.D."/>
            <person name="Andrianopoulos A."/>
        </authorList>
    </citation>
    <scope>NUCLEOTIDE SEQUENCE [LARGE SCALE GENOMIC DNA]</scope>
    <source>
        <strain evidence="7">ATCC 10500 / CBS 375.48 / QM 6759 / NRRL 1006</strain>
    </source>
</reference>
<evidence type="ECO:0000256" key="4">
    <source>
        <dbReference type="PROSITE-ProRule" id="PRU00134"/>
    </source>
</evidence>
<dbReference type="HOGENOM" id="CLU_018400_3_0_1"/>
<evidence type="ECO:0000259" key="5">
    <source>
        <dbReference type="PROSITE" id="PS50865"/>
    </source>
</evidence>
<name>B8MBI7_TALSN</name>
<evidence type="ECO:0000256" key="3">
    <source>
        <dbReference type="ARBA" id="ARBA00022833"/>
    </source>
</evidence>
<keyword evidence="1" id="KW-0479">Metal-binding</keyword>
<keyword evidence="7" id="KW-1185">Reference proteome</keyword>
<dbReference type="PROSITE" id="PS50865">
    <property type="entry name" value="ZF_MYND_2"/>
    <property type="match status" value="1"/>
</dbReference>
<keyword evidence="2 4" id="KW-0863">Zinc-finger</keyword>
<dbReference type="EMBL" id="EQ962655">
    <property type="protein sequence ID" value="EED17851.1"/>
    <property type="molecule type" value="Genomic_DNA"/>
</dbReference>
<evidence type="ECO:0000256" key="1">
    <source>
        <dbReference type="ARBA" id="ARBA00022723"/>
    </source>
</evidence>
<dbReference type="Pfam" id="PF14737">
    <property type="entry name" value="DUF4470"/>
    <property type="match status" value="1"/>
</dbReference>
<evidence type="ECO:0000313" key="6">
    <source>
        <dbReference type="EMBL" id="EED17851.1"/>
    </source>
</evidence>
<sequence length="578" mass="66168">MSSPELTATMGPFSCANQQQGGQSGCSKTGTETCSACKLVLYCSKSCREAHWPIHKLDCTNHIRKSSWKPAWEIERRKPAFINDLDDSGTASMAIHGANKYLWGNVPAIDLLQLKENEGSNTNQDLCLLFAASGDPRNFIKTIASLSGEYQGYIHVDINDRDETVVARNVLMILIALNFPPETASDMIIHIWYSAFLTESIAQSIKNTILPIIQDVLNSNIVKPGASSSALWTYGETKLSVELDGKVWNLLLAYCNGNHYISFEHAADLRRSVTMVLSRIDYLDRAMFLLPPSWRVAKIKFRTDGLLLPFGAARGDFNVPNPTFFHSQTSWPMTDFADPLHGWELRDVLQEAYSAKDDIYGLLYMHIRQHLVKFCKRLSALWLSMSLFCMDALVLPTRIVEIDDERRYDRIDVANITNLASLGLPRTISLYGPLLQHPSLNPKATLLTFFLNTATEMSTIQEREESKKKTDKILREFLPLNPYGPLRGEEYKRSAEFLNFGHSRSLLFDLEPAFERYMKRWRFLEIGKMSHLEMKARHTIIDKWPMRLSKRPTKREFELLRWSGHDGSERYVEWRRVL</sequence>
<dbReference type="RefSeq" id="XP_002481843.1">
    <property type="nucleotide sequence ID" value="XM_002481798.1"/>
</dbReference>
<proteinExistence type="predicted"/>